<dbReference type="EC" id="3.2.2.27" evidence="3"/>
<dbReference type="GO" id="GO:0051539">
    <property type="term" value="F:4 iron, 4 sulfur cluster binding"/>
    <property type="evidence" value="ECO:0007669"/>
    <property type="project" value="UniProtKB-KW"/>
</dbReference>
<organism evidence="13 14">
    <name type="scientific">Candidatus Doudnabacteria bacterium RIFCSPHIGHO2_01_FULL_46_14</name>
    <dbReference type="NCBI Taxonomy" id="1817824"/>
    <lineage>
        <taxon>Bacteria</taxon>
        <taxon>Candidatus Doudnaibacteriota</taxon>
    </lineage>
</organism>
<evidence type="ECO:0000313" key="14">
    <source>
        <dbReference type="Proteomes" id="UP000176864"/>
    </source>
</evidence>
<accession>A0A1F5NIZ0</accession>
<dbReference type="SMART" id="SM00986">
    <property type="entry name" value="UDG"/>
    <property type="match status" value="1"/>
</dbReference>
<dbReference type="InterPro" id="IPR036895">
    <property type="entry name" value="Uracil-DNA_glycosylase-like_sf"/>
</dbReference>
<dbReference type="InterPro" id="IPR051536">
    <property type="entry name" value="UDG_Type-4/5"/>
</dbReference>
<sequence>MDIQNNRTEQLRKIKDEVVALKDSPLYKERIKNKTFPVIGEGDHYAKIMFIGEAPGKNEAETGRPFCGASGKILDELLASAGIERKSVYITNIVKDRPPFNRDPLPEEIRIYSTFLDRQIDIIQPKAIATLGRFSMDYIMRKFGLDNEITVISKMHGKVFYARVNYGLIKIIPLYHPAVAVYNNNMKQDLINDFKVLEQFK</sequence>
<keyword evidence="9" id="KW-0408">Iron</keyword>
<dbReference type="CDD" id="cd10030">
    <property type="entry name" value="UDG-F4_TTUDGA_SPO1dp_like"/>
    <property type="match status" value="1"/>
</dbReference>
<keyword evidence="10" id="KW-0411">Iron-sulfur</keyword>
<evidence type="ECO:0000256" key="6">
    <source>
        <dbReference type="ARBA" id="ARBA00022723"/>
    </source>
</evidence>
<protein>
    <recommendedName>
        <fullName evidence="4">Type-4 uracil-DNA glycosylase</fullName>
        <ecNumber evidence="3">3.2.2.27</ecNumber>
    </recommendedName>
</protein>
<dbReference type="EMBL" id="MFEK01000017">
    <property type="protein sequence ID" value="OGE77666.1"/>
    <property type="molecule type" value="Genomic_DNA"/>
</dbReference>
<evidence type="ECO:0000256" key="11">
    <source>
        <dbReference type="ARBA" id="ARBA00023204"/>
    </source>
</evidence>
<comment type="catalytic activity">
    <reaction evidence="1">
        <text>Hydrolyzes single-stranded DNA or mismatched double-stranded DNA and polynucleotides, releasing free uracil.</text>
        <dbReference type="EC" id="3.2.2.27"/>
    </reaction>
</comment>
<evidence type="ECO:0000256" key="7">
    <source>
        <dbReference type="ARBA" id="ARBA00022763"/>
    </source>
</evidence>
<name>A0A1F5NIZ0_9BACT</name>
<proteinExistence type="inferred from homology"/>
<dbReference type="Gene3D" id="3.40.470.10">
    <property type="entry name" value="Uracil-DNA glycosylase-like domain"/>
    <property type="match status" value="1"/>
</dbReference>
<dbReference type="GO" id="GO:0004844">
    <property type="term" value="F:uracil DNA N-glycosylase activity"/>
    <property type="evidence" value="ECO:0007669"/>
    <property type="project" value="UniProtKB-EC"/>
</dbReference>
<evidence type="ECO:0000256" key="8">
    <source>
        <dbReference type="ARBA" id="ARBA00022801"/>
    </source>
</evidence>
<evidence type="ECO:0000256" key="4">
    <source>
        <dbReference type="ARBA" id="ARBA00019403"/>
    </source>
</evidence>
<evidence type="ECO:0000256" key="10">
    <source>
        <dbReference type="ARBA" id="ARBA00023014"/>
    </source>
</evidence>
<keyword evidence="5" id="KW-0004">4Fe-4S</keyword>
<dbReference type="STRING" id="1817824.A2751_00570"/>
<keyword evidence="6" id="KW-0479">Metal-binding</keyword>
<evidence type="ECO:0000313" key="13">
    <source>
        <dbReference type="EMBL" id="OGE77666.1"/>
    </source>
</evidence>
<evidence type="ECO:0000256" key="1">
    <source>
        <dbReference type="ARBA" id="ARBA00001400"/>
    </source>
</evidence>
<evidence type="ECO:0000259" key="12">
    <source>
        <dbReference type="SMART" id="SM00986"/>
    </source>
</evidence>
<dbReference type="Pfam" id="PF03167">
    <property type="entry name" value="UDG"/>
    <property type="match status" value="1"/>
</dbReference>
<dbReference type="PANTHER" id="PTHR33693">
    <property type="entry name" value="TYPE-5 URACIL-DNA GLYCOSYLASE"/>
    <property type="match status" value="1"/>
</dbReference>
<gene>
    <name evidence="13" type="ORF">A2751_00570</name>
</gene>
<dbReference type="InterPro" id="IPR005273">
    <property type="entry name" value="Ura-DNA_glyco_family4"/>
</dbReference>
<comment type="caution">
    <text evidence="13">The sequence shown here is derived from an EMBL/GenBank/DDBJ whole genome shotgun (WGS) entry which is preliminary data.</text>
</comment>
<dbReference type="SMART" id="SM00987">
    <property type="entry name" value="UreE_C"/>
    <property type="match status" value="1"/>
</dbReference>
<dbReference type="SUPFAM" id="SSF52141">
    <property type="entry name" value="Uracil-DNA glycosylase-like"/>
    <property type="match status" value="1"/>
</dbReference>
<keyword evidence="8" id="KW-0378">Hydrolase</keyword>
<evidence type="ECO:0000256" key="2">
    <source>
        <dbReference type="ARBA" id="ARBA00006521"/>
    </source>
</evidence>
<dbReference type="InterPro" id="IPR005122">
    <property type="entry name" value="Uracil-DNA_glycosylase-like"/>
</dbReference>
<keyword evidence="7" id="KW-0227">DNA damage</keyword>
<dbReference type="Proteomes" id="UP000176864">
    <property type="component" value="Unassembled WGS sequence"/>
</dbReference>
<dbReference type="GO" id="GO:0006281">
    <property type="term" value="P:DNA repair"/>
    <property type="evidence" value="ECO:0007669"/>
    <property type="project" value="UniProtKB-KW"/>
</dbReference>
<evidence type="ECO:0000256" key="5">
    <source>
        <dbReference type="ARBA" id="ARBA00022485"/>
    </source>
</evidence>
<reference evidence="13 14" key="1">
    <citation type="journal article" date="2016" name="Nat. Commun.">
        <title>Thousands of microbial genomes shed light on interconnected biogeochemical processes in an aquifer system.</title>
        <authorList>
            <person name="Anantharaman K."/>
            <person name="Brown C.T."/>
            <person name="Hug L.A."/>
            <person name="Sharon I."/>
            <person name="Castelle C.J."/>
            <person name="Probst A.J."/>
            <person name="Thomas B.C."/>
            <person name="Singh A."/>
            <person name="Wilkins M.J."/>
            <person name="Karaoz U."/>
            <person name="Brodie E.L."/>
            <person name="Williams K.H."/>
            <person name="Hubbard S.S."/>
            <person name="Banfield J.F."/>
        </authorList>
    </citation>
    <scope>NUCLEOTIDE SEQUENCE [LARGE SCALE GENOMIC DNA]</scope>
</reference>
<dbReference type="PANTHER" id="PTHR33693:SF1">
    <property type="entry name" value="TYPE-4 URACIL-DNA GLYCOSYLASE"/>
    <property type="match status" value="1"/>
</dbReference>
<evidence type="ECO:0000256" key="9">
    <source>
        <dbReference type="ARBA" id="ARBA00023004"/>
    </source>
</evidence>
<dbReference type="AlphaFoldDB" id="A0A1F5NIZ0"/>
<comment type="similarity">
    <text evidence="2">Belongs to the uracil-DNA glycosylase (UDG) superfamily. Type 4 (UDGa) family.</text>
</comment>
<dbReference type="NCBIfam" id="TIGR00758">
    <property type="entry name" value="UDG_fam4"/>
    <property type="match status" value="1"/>
</dbReference>
<feature type="domain" description="Uracil-DNA glycosylase-like" evidence="12">
    <location>
        <begin position="39"/>
        <end position="195"/>
    </location>
</feature>
<evidence type="ECO:0000256" key="3">
    <source>
        <dbReference type="ARBA" id="ARBA00012030"/>
    </source>
</evidence>
<keyword evidence="11" id="KW-0234">DNA repair</keyword>
<dbReference type="GO" id="GO:0046872">
    <property type="term" value="F:metal ion binding"/>
    <property type="evidence" value="ECO:0007669"/>
    <property type="project" value="UniProtKB-KW"/>
</dbReference>